<dbReference type="AlphaFoldDB" id="A0A7D5I5R0"/>
<evidence type="ECO:0000259" key="19">
    <source>
        <dbReference type="Pfam" id="PF00361"/>
    </source>
</evidence>
<protein>
    <recommendedName>
        <fullName evidence="5 18">NADH-ubiquinone oxidoreductase chain 2</fullName>
        <ecNumber evidence="4 18">7.1.1.2</ecNumber>
    </recommendedName>
</protein>
<comment type="subcellular location">
    <subcellularLocation>
        <location evidence="2 18">Mitochondrion inner membrane</location>
        <topology evidence="2 18">Multi-pass membrane protein</topology>
    </subcellularLocation>
</comment>
<keyword evidence="8 18" id="KW-0812">Transmembrane</keyword>
<evidence type="ECO:0000256" key="14">
    <source>
        <dbReference type="ARBA" id="ARBA00023075"/>
    </source>
</evidence>
<evidence type="ECO:0000256" key="5">
    <source>
        <dbReference type="ARBA" id="ARBA00021008"/>
    </source>
</evidence>
<keyword evidence="16 18" id="KW-0472">Membrane</keyword>
<dbReference type="PANTHER" id="PTHR46552">
    <property type="entry name" value="NADH-UBIQUINONE OXIDOREDUCTASE CHAIN 2"/>
    <property type="match status" value="1"/>
</dbReference>
<keyword evidence="14 18" id="KW-0830">Ubiquinone</keyword>
<sequence>MFMYMMKFNLFIFFFYIISPFFIFFLNNYYSMWIFLELNLILFLTFMILNNKFLGDKSMKYYLINSLSSMIFLFFMNLNMFNMNFYNLIIMNLMILLKLGMFPFHLWFIDLLMNLTWNLCFYLSTWQKIMPMIILIYFFNMKMLLFISLLASMFSLMMILNQIYLKKFFGYSSINHMSWMLISLMLNNKLLMIYYLIYSMISYLIMKIFLKFNFNEISSLFMINNFKIKLILFFNMLSLGGIPPTYGFLMKWLFMNNLIQYNYILILILIFISLIFFFYYIQLIFNFMLINLFNLKFNLNYLIKNKNLNMFLIFSMFLMLNLLTIIFYI</sequence>
<feature type="transmembrane region" description="Helical" evidence="18">
    <location>
        <begin position="192"/>
        <end position="210"/>
    </location>
</feature>
<name>A0A7D5I5R0_9HYME</name>
<feature type="transmembrane region" description="Helical" evidence="18">
    <location>
        <begin position="261"/>
        <end position="287"/>
    </location>
</feature>
<evidence type="ECO:0000256" key="8">
    <source>
        <dbReference type="ARBA" id="ARBA00022692"/>
    </source>
</evidence>
<evidence type="ECO:0000256" key="3">
    <source>
        <dbReference type="ARBA" id="ARBA00007012"/>
    </source>
</evidence>
<comment type="function">
    <text evidence="1">Core subunit of the mitochondrial membrane respiratory chain NADH dehydrogenase (Complex I) that is believed to belong to the minimal assembly required for catalysis. Complex I functions in the transfer of electrons from NADH to the respiratory chain. The immediate electron acceptor for the enzyme is believed to be ubiquinone.</text>
</comment>
<evidence type="ECO:0000256" key="12">
    <source>
        <dbReference type="ARBA" id="ARBA00022989"/>
    </source>
</evidence>
<proteinExistence type="inferred from homology"/>
<reference evidence="20" key="1">
    <citation type="submission" date="2019-12" db="EMBL/GenBank/DDBJ databases">
        <authorList>
            <person name="Huang Y."/>
            <person name="Qi L."/>
            <person name="Wang X."/>
        </authorList>
    </citation>
    <scope>NUCLEOTIDE SEQUENCE</scope>
</reference>
<dbReference type="GO" id="GO:0005743">
    <property type="term" value="C:mitochondrial inner membrane"/>
    <property type="evidence" value="ECO:0007669"/>
    <property type="project" value="UniProtKB-SubCell"/>
</dbReference>
<evidence type="ECO:0000256" key="2">
    <source>
        <dbReference type="ARBA" id="ARBA00004448"/>
    </source>
</evidence>
<dbReference type="InterPro" id="IPR003917">
    <property type="entry name" value="NADH_UbQ_OxRdtase_chain2"/>
</dbReference>
<evidence type="ECO:0000256" key="9">
    <source>
        <dbReference type="ARBA" id="ARBA00022792"/>
    </source>
</evidence>
<feature type="transmembrane region" description="Helical" evidence="18">
    <location>
        <begin position="7"/>
        <end position="26"/>
    </location>
</feature>
<evidence type="ECO:0000256" key="6">
    <source>
        <dbReference type="ARBA" id="ARBA00022448"/>
    </source>
</evidence>
<evidence type="ECO:0000256" key="16">
    <source>
        <dbReference type="ARBA" id="ARBA00023136"/>
    </source>
</evidence>
<dbReference type="PRINTS" id="PR01436">
    <property type="entry name" value="NADHDHGNASE2"/>
</dbReference>
<evidence type="ECO:0000256" key="1">
    <source>
        <dbReference type="ARBA" id="ARBA00003257"/>
    </source>
</evidence>
<feature type="domain" description="NADH:quinone oxidoreductase/Mrp antiporter transmembrane" evidence="19">
    <location>
        <begin position="28"/>
        <end position="273"/>
    </location>
</feature>
<organism evidence="20">
    <name type="scientific">Habrobracon hebetor</name>
    <dbReference type="NCBI Taxonomy" id="69819"/>
    <lineage>
        <taxon>Eukaryota</taxon>
        <taxon>Metazoa</taxon>
        <taxon>Ecdysozoa</taxon>
        <taxon>Arthropoda</taxon>
        <taxon>Hexapoda</taxon>
        <taxon>Insecta</taxon>
        <taxon>Pterygota</taxon>
        <taxon>Neoptera</taxon>
        <taxon>Endopterygota</taxon>
        <taxon>Hymenoptera</taxon>
        <taxon>Apocrita</taxon>
        <taxon>Ichneumonoidea</taxon>
        <taxon>Braconidae</taxon>
        <taxon>Braconinae</taxon>
        <taxon>Habrobracon</taxon>
    </lineage>
</organism>
<keyword evidence="13 18" id="KW-0520">NAD</keyword>
<keyword evidence="11 18" id="KW-0249">Electron transport</keyword>
<feature type="transmembrane region" description="Helical" evidence="18">
    <location>
        <begin position="308"/>
        <end position="328"/>
    </location>
</feature>
<comment type="similarity">
    <text evidence="3 18">Belongs to the complex I subunit 2 family.</text>
</comment>
<evidence type="ECO:0000313" key="20">
    <source>
        <dbReference type="EMBL" id="QKZ95159.1"/>
    </source>
</evidence>
<comment type="function">
    <text evidence="18">Core subunit of the mitochondrial membrane respiratory chain NADH dehydrogenase (Complex I) which catalyzes electron transfer from NADH through the respiratory chain, using ubiquinone as an electron acceptor. Essential for the catalytic activity and assembly of complex I.</text>
</comment>
<dbReference type="PANTHER" id="PTHR46552:SF1">
    <property type="entry name" value="NADH-UBIQUINONE OXIDOREDUCTASE CHAIN 2"/>
    <property type="match status" value="1"/>
</dbReference>
<accession>A0A7D5I5R0</accession>
<dbReference type="EC" id="7.1.1.2" evidence="4 18"/>
<dbReference type="GO" id="GO:0006120">
    <property type="term" value="P:mitochondrial electron transport, NADH to ubiquinone"/>
    <property type="evidence" value="ECO:0007669"/>
    <property type="project" value="InterPro"/>
</dbReference>
<keyword evidence="9 18" id="KW-0999">Mitochondrion inner membrane</keyword>
<feature type="transmembrane region" description="Helical" evidence="18">
    <location>
        <begin position="230"/>
        <end position="249"/>
    </location>
</feature>
<keyword evidence="15 18" id="KW-0496">Mitochondrion</keyword>
<dbReference type="EMBL" id="MN842279">
    <property type="protein sequence ID" value="QKZ95159.1"/>
    <property type="molecule type" value="Genomic_DNA"/>
</dbReference>
<dbReference type="InterPro" id="IPR050175">
    <property type="entry name" value="Complex_I_Subunit_2"/>
</dbReference>
<keyword evidence="7 18" id="KW-0679">Respiratory chain</keyword>
<dbReference type="Pfam" id="PF00361">
    <property type="entry name" value="Proton_antipo_M"/>
    <property type="match status" value="1"/>
</dbReference>
<dbReference type="GO" id="GO:0008137">
    <property type="term" value="F:NADH dehydrogenase (ubiquinone) activity"/>
    <property type="evidence" value="ECO:0007669"/>
    <property type="project" value="UniProtKB-EC"/>
</dbReference>
<comment type="catalytic activity">
    <reaction evidence="17 18">
        <text>a ubiquinone + NADH + 5 H(+)(in) = a ubiquinol + NAD(+) + 4 H(+)(out)</text>
        <dbReference type="Rhea" id="RHEA:29091"/>
        <dbReference type="Rhea" id="RHEA-COMP:9565"/>
        <dbReference type="Rhea" id="RHEA-COMP:9566"/>
        <dbReference type="ChEBI" id="CHEBI:15378"/>
        <dbReference type="ChEBI" id="CHEBI:16389"/>
        <dbReference type="ChEBI" id="CHEBI:17976"/>
        <dbReference type="ChEBI" id="CHEBI:57540"/>
        <dbReference type="ChEBI" id="CHEBI:57945"/>
        <dbReference type="EC" id="7.1.1.2"/>
    </reaction>
</comment>
<dbReference type="InterPro" id="IPR001750">
    <property type="entry name" value="ND/Mrp_TM"/>
</dbReference>
<keyword evidence="6" id="KW-0813">Transport</keyword>
<evidence type="ECO:0000256" key="15">
    <source>
        <dbReference type="ARBA" id="ARBA00023128"/>
    </source>
</evidence>
<evidence type="ECO:0000256" key="17">
    <source>
        <dbReference type="ARBA" id="ARBA00049551"/>
    </source>
</evidence>
<gene>
    <name evidence="20" type="primary">ND2</name>
</gene>
<keyword evidence="10 18" id="KW-1278">Translocase</keyword>
<evidence type="ECO:0000256" key="11">
    <source>
        <dbReference type="ARBA" id="ARBA00022982"/>
    </source>
</evidence>
<evidence type="ECO:0000256" key="4">
    <source>
        <dbReference type="ARBA" id="ARBA00012944"/>
    </source>
</evidence>
<reference evidence="20" key="2">
    <citation type="journal article" date="2020" name="Mitochondrial DNA Part B Resour">
        <title>Sequencing and analysis of the complete mitochondrial genome of Habrobracon hebetor (Hymenoptera: Braconidae).</title>
        <authorList>
            <person name="Huang Y.-X."/>
            <person name="Qi L.-Q."/>
            <person name="Zhang Y.-Z."/>
            <person name="Jin X.-X."/>
            <person name="Wang X."/>
        </authorList>
    </citation>
    <scope>NUCLEOTIDE SEQUENCE</scope>
</reference>
<evidence type="ECO:0000256" key="18">
    <source>
        <dbReference type="RuleBase" id="RU003403"/>
    </source>
</evidence>
<evidence type="ECO:0000256" key="7">
    <source>
        <dbReference type="ARBA" id="ARBA00022660"/>
    </source>
</evidence>
<evidence type="ECO:0000256" key="13">
    <source>
        <dbReference type="ARBA" id="ARBA00023027"/>
    </source>
</evidence>
<feature type="transmembrane region" description="Helical" evidence="18">
    <location>
        <begin position="61"/>
        <end position="79"/>
    </location>
</feature>
<geneLocation type="mitochondrion" evidence="20"/>
<feature type="transmembrane region" description="Helical" evidence="18">
    <location>
        <begin position="32"/>
        <end position="49"/>
    </location>
</feature>
<evidence type="ECO:0000256" key="10">
    <source>
        <dbReference type="ARBA" id="ARBA00022967"/>
    </source>
</evidence>
<feature type="transmembrane region" description="Helical" evidence="18">
    <location>
        <begin position="144"/>
        <end position="161"/>
    </location>
</feature>
<keyword evidence="12 18" id="KW-1133">Transmembrane helix</keyword>